<dbReference type="Proteomes" id="UP000199181">
    <property type="component" value="Unassembled WGS sequence"/>
</dbReference>
<reference evidence="2" key="1">
    <citation type="submission" date="2016-10" db="EMBL/GenBank/DDBJ databases">
        <authorList>
            <person name="Varghese N."/>
            <person name="Submissions S."/>
        </authorList>
    </citation>
    <scope>NUCLEOTIDE SEQUENCE [LARGE SCALE GENOMIC DNA]</scope>
    <source>
        <strain evidence="2">DSM 16858</strain>
    </source>
</reference>
<gene>
    <name evidence="1" type="ORF">SAMN05443639_1239</name>
</gene>
<dbReference type="AlphaFoldDB" id="A0A1I0L9X7"/>
<organism evidence="1 2">
    <name type="scientific">Stigmatella erecta</name>
    <dbReference type="NCBI Taxonomy" id="83460"/>
    <lineage>
        <taxon>Bacteria</taxon>
        <taxon>Pseudomonadati</taxon>
        <taxon>Myxococcota</taxon>
        <taxon>Myxococcia</taxon>
        <taxon>Myxococcales</taxon>
        <taxon>Cystobacterineae</taxon>
        <taxon>Archangiaceae</taxon>
        <taxon>Stigmatella</taxon>
    </lineage>
</organism>
<name>A0A1I0L9X7_9BACT</name>
<keyword evidence="2" id="KW-1185">Reference proteome</keyword>
<proteinExistence type="predicted"/>
<evidence type="ECO:0000313" key="2">
    <source>
        <dbReference type="Proteomes" id="UP000199181"/>
    </source>
</evidence>
<accession>A0A1I0L9X7</accession>
<dbReference type="RefSeq" id="WP_143076229.1">
    <property type="nucleotide sequence ID" value="NZ_FOIJ01000023.1"/>
</dbReference>
<evidence type="ECO:0000313" key="1">
    <source>
        <dbReference type="EMBL" id="SEU36910.1"/>
    </source>
</evidence>
<dbReference type="EMBL" id="FOIJ01000023">
    <property type="protein sequence ID" value="SEU36910.1"/>
    <property type="molecule type" value="Genomic_DNA"/>
</dbReference>
<protein>
    <submittedName>
        <fullName evidence="1">Uncharacterized protein</fullName>
    </submittedName>
</protein>
<sequence>MSAATKGKTFERRVAKALRCLDPKAKRCLQFQKEHGAPDVKAGPLWVECKARRVPVATVYEETAKAAKARKGAIPVVVSKTSAKGPLLVSLSLGDFLRLAPRLPKAAGQRKSKGGGR</sequence>